<organism evidence="1 2">
    <name type="scientific">Chrysemys picta bellii</name>
    <name type="common">Western painted turtle</name>
    <name type="synonym">Emys bellii</name>
    <dbReference type="NCBI Taxonomy" id="8478"/>
    <lineage>
        <taxon>Eukaryota</taxon>
        <taxon>Metazoa</taxon>
        <taxon>Chordata</taxon>
        <taxon>Craniata</taxon>
        <taxon>Vertebrata</taxon>
        <taxon>Euteleostomi</taxon>
        <taxon>Archelosauria</taxon>
        <taxon>Testudinata</taxon>
        <taxon>Testudines</taxon>
        <taxon>Cryptodira</taxon>
        <taxon>Durocryptodira</taxon>
        <taxon>Testudinoidea</taxon>
        <taxon>Emydidae</taxon>
        <taxon>Chrysemys</taxon>
    </lineage>
</organism>
<sequence>YIYNINNTHTHIDRGCSERAFDGIDWNFLFQVLSHMEIVSQFLKWITALYTSPKAPVQINGIKSPPLCELHRGIRQGCPLSP</sequence>
<reference evidence="1" key="3">
    <citation type="submission" date="2025-09" db="UniProtKB">
        <authorList>
            <consortium name="Ensembl"/>
        </authorList>
    </citation>
    <scope>IDENTIFICATION</scope>
</reference>
<dbReference type="GeneTree" id="ENSGT00960000190569"/>
<evidence type="ECO:0008006" key="3">
    <source>
        <dbReference type="Google" id="ProtNLM"/>
    </source>
</evidence>
<proteinExistence type="predicted"/>
<dbReference type="Ensembl" id="ENSCPBT00000037632.1">
    <property type="protein sequence ID" value="ENSCPBP00000031984.1"/>
    <property type="gene ID" value="ENSCPBG00000022458.1"/>
</dbReference>
<evidence type="ECO:0000313" key="1">
    <source>
        <dbReference type="Ensembl" id="ENSCPBP00000031984.1"/>
    </source>
</evidence>
<keyword evidence="2" id="KW-1185">Reference proteome</keyword>
<accession>A0A8C3ICU2</accession>
<dbReference type="PANTHER" id="PTHR19446">
    <property type="entry name" value="REVERSE TRANSCRIPTASES"/>
    <property type="match status" value="1"/>
</dbReference>
<dbReference type="Proteomes" id="UP000694380">
    <property type="component" value="Chromosome 2"/>
</dbReference>
<protein>
    <recommendedName>
        <fullName evidence="3">Reverse transcriptase</fullName>
    </recommendedName>
</protein>
<reference evidence="1" key="2">
    <citation type="submission" date="2025-08" db="UniProtKB">
        <authorList>
            <consortium name="Ensembl"/>
        </authorList>
    </citation>
    <scope>IDENTIFICATION</scope>
</reference>
<reference evidence="1" key="1">
    <citation type="journal article" date="2015" name="Genome Biol. Evol.">
        <title>Physical Mapping and Refinement of the Painted Turtle Genome (Chrysemys picta) Inform Amniote Genome Evolution and Challenge Turtle-Bird Chromosomal Conservation.</title>
        <authorList>
            <person name="Badenhorst D."/>
            <person name="Hillier L.W."/>
            <person name="Literman R."/>
            <person name="Montiel E.E."/>
            <person name="Radhakrishnan S."/>
            <person name="Shen Y."/>
            <person name="Minx P."/>
            <person name="Janes D.E."/>
            <person name="Warren W.C."/>
            <person name="Edwards S.V."/>
            <person name="Valenzuela N."/>
        </authorList>
    </citation>
    <scope>NUCLEOTIDE SEQUENCE [LARGE SCALE GENOMIC DNA]</scope>
</reference>
<dbReference type="AlphaFoldDB" id="A0A8C3ICU2"/>
<name>A0A8C3ICU2_CHRPI</name>
<evidence type="ECO:0000313" key="2">
    <source>
        <dbReference type="Proteomes" id="UP000694380"/>
    </source>
</evidence>